<organism evidence="2 3">
    <name type="scientific">Halobellus rubicundus</name>
    <dbReference type="NCBI Taxonomy" id="2996466"/>
    <lineage>
        <taxon>Archaea</taxon>
        <taxon>Methanobacteriati</taxon>
        <taxon>Methanobacteriota</taxon>
        <taxon>Stenosarchaea group</taxon>
        <taxon>Halobacteria</taxon>
        <taxon>Halobacteriales</taxon>
        <taxon>Haloferacaceae</taxon>
        <taxon>Halobellus</taxon>
    </lineage>
</organism>
<name>A0ABD5M8T1_9EURY</name>
<protein>
    <recommendedName>
        <fullName evidence="4">DUF4013 domain-containing protein</fullName>
    </recommendedName>
</protein>
<evidence type="ECO:0008006" key="4">
    <source>
        <dbReference type="Google" id="ProtNLM"/>
    </source>
</evidence>
<evidence type="ECO:0000313" key="3">
    <source>
        <dbReference type="Proteomes" id="UP001570511"/>
    </source>
</evidence>
<feature type="transmembrane region" description="Helical" evidence="1">
    <location>
        <begin position="90"/>
        <end position="113"/>
    </location>
</feature>
<keyword evidence="3" id="KW-1185">Reference proteome</keyword>
<dbReference type="AlphaFoldDB" id="A0ABD5M8T1"/>
<evidence type="ECO:0000256" key="1">
    <source>
        <dbReference type="SAM" id="Phobius"/>
    </source>
</evidence>
<proteinExistence type="predicted"/>
<feature type="transmembrane region" description="Helical" evidence="1">
    <location>
        <begin position="46"/>
        <end position="70"/>
    </location>
</feature>
<keyword evidence="1" id="KW-0812">Transmembrane</keyword>
<keyword evidence="1" id="KW-0472">Membrane</keyword>
<dbReference type="Proteomes" id="UP001570511">
    <property type="component" value="Unassembled WGS sequence"/>
</dbReference>
<accession>A0ABD5M8T1</accession>
<keyword evidence="1" id="KW-1133">Transmembrane helix</keyword>
<feature type="transmembrane region" description="Helical" evidence="1">
    <location>
        <begin position="21"/>
        <end position="40"/>
    </location>
</feature>
<dbReference type="EMBL" id="JBGNYA010000001">
    <property type="protein sequence ID" value="MFA1610303.1"/>
    <property type="molecule type" value="Genomic_DNA"/>
</dbReference>
<comment type="caution">
    <text evidence="2">The sequence shown here is derived from an EMBL/GenBank/DDBJ whole genome shotgun (WGS) entry which is preliminary data.</text>
</comment>
<dbReference type="RefSeq" id="WP_372387750.1">
    <property type="nucleotide sequence ID" value="NZ_JBGNYA010000001.1"/>
</dbReference>
<feature type="transmembrane region" description="Helical" evidence="1">
    <location>
        <begin position="164"/>
        <end position="188"/>
    </location>
</feature>
<evidence type="ECO:0000313" key="2">
    <source>
        <dbReference type="EMBL" id="MFA1610303.1"/>
    </source>
</evidence>
<gene>
    <name evidence="2" type="ORF">OS889_04710</name>
</gene>
<feature type="transmembrane region" description="Helical" evidence="1">
    <location>
        <begin position="119"/>
        <end position="152"/>
    </location>
</feature>
<sequence>MTELFVDALRYPVRDRARLDGTAICLVAVLLAGALLRVAGALWPDWAFAAPALLAVVPVLAFLGLVGGVLAGEGFPELLSPATATVAGRLLGVAVVYLVPPALAVVAVGYVAATGAIPAVISGVTTATLATVALLVVVVCSYLLPAAAVAAVREGLRAGLRREALAGTASGAYFLAWVGAAVLVVISWSLVATTASRSAAALVALCVFAYAHVAAAALVAEGVDRANYWSS</sequence>
<feature type="transmembrane region" description="Helical" evidence="1">
    <location>
        <begin position="200"/>
        <end position="220"/>
    </location>
</feature>
<reference evidence="2 3" key="1">
    <citation type="submission" date="2024-08" db="EMBL/GenBank/DDBJ databases">
        <title>Halobellus sp. MBLA0158 whole genome sequence.</title>
        <authorList>
            <person name="Hwang C.Y."/>
            <person name="Cho E.-S."/>
            <person name="Seo M.-J."/>
        </authorList>
    </citation>
    <scope>NUCLEOTIDE SEQUENCE [LARGE SCALE GENOMIC DNA]</scope>
    <source>
        <strain evidence="2 3">MBLA0158</strain>
    </source>
</reference>